<evidence type="ECO:0000313" key="3">
    <source>
        <dbReference type="Proteomes" id="UP000799770"/>
    </source>
</evidence>
<evidence type="ECO:0000259" key="1">
    <source>
        <dbReference type="Pfam" id="PF06985"/>
    </source>
</evidence>
<sequence length="572" mass="65420">MESPRIFTTEMFFQNQDEKLWPRRLLHIPSMTSVEREGEHTYMGIAKPEYNILSYTWGRYEVPDGLALHFKNVDWKIPSIDPSRFTVEDFQRTLLAVSRDTPFIWLDVACIDQKNYAIKMDEIGRQAGIFYNAKDAFIWLHGSSALRLREMFDRFFLLVARLDGEAVEEIMFDEHTTITNNWEPDDGDSDIFVGENSFLPHCIRDRDWVTAMHTCLSELISDVWFSSLWTLQEASLRPDAWFLSKDGSIVPRQGYAEVALMNLVHGMGAIERYLSKALYMNKPESDDSLDEVLPSLKVLESIVEQVGLGGWENPSTLYGSARFRTCIDPLDRIYGIMQIFGLRLGAASDPSRSYTLDDLEHQLATSINEVSPMMGQLFVHTEPVSFGKCWRISQNSRIRTALRSESLMTLNLSKICLDEDERPVFAGSACHFRKIAQQWTIAEEGNEGWQYWGVDGAIHLIALDENEFWYSRIPEHLRRIETENFALNQSLSELLSEVAGDELEVLRLGQLLDPEDEDGESPTTPGSVGILARRVILHGETFWQRLGVCVWAMDEGRQGAGDIWRTVEYGLA</sequence>
<organism evidence="2 3">
    <name type="scientific">Lophiotrema nucula</name>
    <dbReference type="NCBI Taxonomy" id="690887"/>
    <lineage>
        <taxon>Eukaryota</taxon>
        <taxon>Fungi</taxon>
        <taxon>Dikarya</taxon>
        <taxon>Ascomycota</taxon>
        <taxon>Pezizomycotina</taxon>
        <taxon>Dothideomycetes</taxon>
        <taxon>Pleosporomycetidae</taxon>
        <taxon>Pleosporales</taxon>
        <taxon>Lophiotremataceae</taxon>
        <taxon>Lophiotrema</taxon>
    </lineage>
</organism>
<dbReference type="EMBL" id="ML977310">
    <property type="protein sequence ID" value="KAF2122733.1"/>
    <property type="molecule type" value="Genomic_DNA"/>
</dbReference>
<dbReference type="OrthoDB" id="2157530at2759"/>
<evidence type="ECO:0000313" key="2">
    <source>
        <dbReference type="EMBL" id="KAF2122733.1"/>
    </source>
</evidence>
<accession>A0A6A5ZV24</accession>
<feature type="domain" description="Heterokaryon incompatibility" evidence="1">
    <location>
        <begin position="50"/>
        <end position="233"/>
    </location>
</feature>
<keyword evidence="3" id="KW-1185">Reference proteome</keyword>
<name>A0A6A5ZV24_9PLEO</name>
<protein>
    <recommendedName>
        <fullName evidence="1">Heterokaryon incompatibility domain-containing protein</fullName>
    </recommendedName>
</protein>
<dbReference type="InterPro" id="IPR010730">
    <property type="entry name" value="HET"/>
</dbReference>
<dbReference type="Proteomes" id="UP000799770">
    <property type="component" value="Unassembled WGS sequence"/>
</dbReference>
<dbReference type="Pfam" id="PF06985">
    <property type="entry name" value="HET"/>
    <property type="match status" value="1"/>
</dbReference>
<dbReference type="InterPro" id="IPR052895">
    <property type="entry name" value="HetReg/Transcr_Mod"/>
</dbReference>
<dbReference type="AlphaFoldDB" id="A0A6A5ZV24"/>
<dbReference type="PANTHER" id="PTHR24148:SF64">
    <property type="entry name" value="HETEROKARYON INCOMPATIBILITY DOMAIN-CONTAINING PROTEIN"/>
    <property type="match status" value="1"/>
</dbReference>
<dbReference type="PANTHER" id="PTHR24148">
    <property type="entry name" value="ANKYRIN REPEAT DOMAIN-CONTAINING PROTEIN 39 HOMOLOG-RELATED"/>
    <property type="match status" value="1"/>
</dbReference>
<gene>
    <name evidence="2" type="ORF">BDV96DRAFT_561287</name>
</gene>
<reference evidence="2" key="1">
    <citation type="journal article" date="2020" name="Stud. Mycol.">
        <title>101 Dothideomycetes genomes: a test case for predicting lifestyles and emergence of pathogens.</title>
        <authorList>
            <person name="Haridas S."/>
            <person name="Albert R."/>
            <person name="Binder M."/>
            <person name="Bloem J."/>
            <person name="Labutti K."/>
            <person name="Salamov A."/>
            <person name="Andreopoulos B."/>
            <person name="Baker S."/>
            <person name="Barry K."/>
            <person name="Bills G."/>
            <person name="Bluhm B."/>
            <person name="Cannon C."/>
            <person name="Castanera R."/>
            <person name="Culley D."/>
            <person name="Daum C."/>
            <person name="Ezra D."/>
            <person name="Gonzalez J."/>
            <person name="Henrissat B."/>
            <person name="Kuo A."/>
            <person name="Liang C."/>
            <person name="Lipzen A."/>
            <person name="Lutzoni F."/>
            <person name="Magnuson J."/>
            <person name="Mondo S."/>
            <person name="Nolan M."/>
            <person name="Ohm R."/>
            <person name="Pangilinan J."/>
            <person name="Park H.-J."/>
            <person name="Ramirez L."/>
            <person name="Alfaro M."/>
            <person name="Sun H."/>
            <person name="Tritt A."/>
            <person name="Yoshinaga Y."/>
            <person name="Zwiers L.-H."/>
            <person name="Turgeon B."/>
            <person name="Goodwin S."/>
            <person name="Spatafora J."/>
            <person name="Crous P."/>
            <person name="Grigoriev I."/>
        </authorList>
    </citation>
    <scope>NUCLEOTIDE SEQUENCE</scope>
    <source>
        <strain evidence="2">CBS 627.86</strain>
    </source>
</reference>
<proteinExistence type="predicted"/>